<proteinExistence type="predicted"/>
<evidence type="ECO:0000313" key="2">
    <source>
        <dbReference type="Proteomes" id="UP000265520"/>
    </source>
</evidence>
<dbReference type="EMBL" id="LXQA010193612">
    <property type="protein sequence ID" value="MCI32226.1"/>
    <property type="molecule type" value="Genomic_DNA"/>
</dbReference>
<sequence length="86" mass="9542">MQCWEHLKLGLLGSQLPVLKISASLAILKMGYKNLSSAYFYVAFNAVWSDMTSVNANDFMITGFQELSNDLVEAARAHCQLIVVSK</sequence>
<accession>A0A392R8P1</accession>
<keyword evidence="2" id="KW-1185">Reference proteome</keyword>
<comment type="caution">
    <text evidence="1">The sequence shown here is derived from an EMBL/GenBank/DDBJ whole genome shotgun (WGS) entry which is preliminary data.</text>
</comment>
<dbReference type="Proteomes" id="UP000265520">
    <property type="component" value="Unassembled WGS sequence"/>
</dbReference>
<organism evidence="1 2">
    <name type="scientific">Trifolium medium</name>
    <dbReference type="NCBI Taxonomy" id="97028"/>
    <lineage>
        <taxon>Eukaryota</taxon>
        <taxon>Viridiplantae</taxon>
        <taxon>Streptophyta</taxon>
        <taxon>Embryophyta</taxon>
        <taxon>Tracheophyta</taxon>
        <taxon>Spermatophyta</taxon>
        <taxon>Magnoliopsida</taxon>
        <taxon>eudicotyledons</taxon>
        <taxon>Gunneridae</taxon>
        <taxon>Pentapetalae</taxon>
        <taxon>rosids</taxon>
        <taxon>fabids</taxon>
        <taxon>Fabales</taxon>
        <taxon>Fabaceae</taxon>
        <taxon>Papilionoideae</taxon>
        <taxon>50 kb inversion clade</taxon>
        <taxon>NPAAA clade</taxon>
        <taxon>Hologalegina</taxon>
        <taxon>IRL clade</taxon>
        <taxon>Trifolieae</taxon>
        <taxon>Trifolium</taxon>
    </lineage>
</organism>
<evidence type="ECO:0000313" key="1">
    <source>
        <dbReference type="EMBL" id="MCI32226.1"/>
    </source>
</evidence>
<protein>
    <submittedName>
        <fullName evidence="1">Uncharacterized protein</fullName>
    </submittedName>
</protein>
<name>A0A392R8P1_9FABA</name>
<reference evidence="1 2" key="1">
    <citation type="journal article" date="2018" name="Front. Plant Sci.">
        <title>Red Clover (Trifolium pratense) and Zigzag Clover (T. medium) - A Picture of Genomic Similarities and Differences.</title>
        <authorList>
            <person name="Dluhosova J."/>
            <person name="Istvanek J."/>
            <person name="Nedelnik J."/>
            <person name="Repkova J."/>
        </authorList>
    </citation>
    <scope>NUCLEOTIDE SEQUENCE [LARGE SCALE GENOMIC DNA]</scope>
    <source>
        <strain evidence="2">cv. 10/8</strain>
        <tissue evidence="1">Leaf</tissue>
    </source>
</reference>
<dbReference type="AlphaFoldDB" id="A0A392R8P1"/>